<dbReference type="CDD" id="cd03801">
    <property type="entry name" value="GT4_PimA-like"/>
    <property type="match status" value="1"/>
</dbReference>
<feature type="domain" description="Glycosyl transferase family 1" evidence="2">
    <location>
        <begin position="179"/>
        <end position="325"/>
    </location>
</feature>
<dbReference type="SUPFAM" id="SSF53756">
    <property type="entry name" value="UDP-Glycosyltransferase/glycogen phosphorylase"/>
    <property type="match status" value="1"/>
</dbReference>
<name>A0A9Q5GGM5_CLOBE</name>
<evidence type="ECO:0000313" key="3">
    <source>
        <dbReference type="EMBL" id="NRV07946.1"/>
    </source>
</evidence>
<protein>
    <submittedName>
        <fullName evidence="3">Glycosyltransferase involved in cell wall biosynthesis</fullName>
    </submittedName>
</protein>
<accession>A0A9Q5GGM5</accession>
<dbReference type="Pfam" id="PF00534">
    <property type="entry name" value="Glycos_transf_1"/>
    <property type="match status" value="1"/>
</dbReference>
<dbReference type="RefSeq" id="WP_077305044.1">
    <property type="nucleotide sequence ID" value="NZ_CP016090.1"/>
</dbReference>
<proteinExistence type="predicted"/>
<dbReference type="Gene3D" id="3.40.50.11090">
    <property type="match status" value="1"/>
</dbReference>
<sequence length="356" mass="41382">MEVNFLLPHFGLEPTGGFKIAYYYANYLSQKGYNVNIIHTASLKNNIKKYPKYIIAHFNKIKCKQRWFEFDKNINLMYVPMINDSTIPNADITVATAWQTAELLEGLNLSKGKKIYLIQHYEIWNGKKEDVDRTWQYSDMNKIVISKWLMEIADKMQINKYTYIPNSLDHNKFILNQQVEKREKVISMMYSDVEWKGSIDGIEAFENIKKEINDISVKIFGKCKRPDNLPMWIKYYENPSQDILVNEIYNKSSIFLCTSWYEGWGLPPMEAMACGCAVVTTNNGGVLDFAIDGETALVCEPKNVYQITEALVKLLKNDELRINLALQGINKVNTFKWEESFAKFEKLIRTVMNSNN</sequence>
<dbReference type="GO" id="GO:0016757">
    <property type="term" value="F:glycosyltransferase activity"/>
    <property type="evidence" value="ECO:0007669"/>
    <property type="project" value="InterPro"/>
</dbReference>
<dbReference type="EMBL" id="JABSXK010000001">
    <property type="protein sequence ID" value="NRV07946.1"/>
    <property type="molecule type" value="Genomic_DNA"/>
</dbReference>
<keyword evidence="1" id="KW-0808">Transferase</keyword>
<evidence type="ECO:0000313" key="4">
    <source>
        <dbReference type="Proteomes" id="UP000821656"/>
    </source>
</evidence>
<evidence type="ECO:0000256" key="1">
    <source>
        <dbReference type="ARBA" id="ARBA00022679"/>
    </source>
</evidence>
<dbReference type="GO" id="GO:0009103">
    <property type="term" value="P:lipopolysaccharide biosynthetic process"/>
    <property type="evidence" value="ECO:0007669"/>
    <property type="project" value="TreeGrafter"/>
</dbReference>
<comment type="caution">
    <text evidence="3">The sequence shown here is derived from an EMBL/GenBank/DDBJ whole genome shotgun (WGS) entry which is preliminary data.</text>
</comment>
<gene>
    <name evidence="3" type="ORF">DFH45_000909</name>
</gene>
<dbReference type="PANTHER" id="PTHR46401">
    <property type="entry name" value="GLYCOSYLTRANSFERASE WBBK-RELATED"/>
    <property type="match status" value="1"/>
</dbReference>
<dbReference type="Proteomes" id="UP000821656">
    <property type="component" value="Unassembled WGS sequence"/>
</dbReference>
<reference evidence="3" key="1">
    <citation type="submission" date="2020-05" db="EMBL/GenBank/DDBJ databases">
        <title>Genomic insights into acetone-butanol-ethanol (ABE) fermentation by sequencing solventogenic clostridia strains.</title>
        <authorList>
            <person name="Brown S."/>
        </authorList>
    </citation>
    <scope>NUCLEOTIDE SEQUENCE</scope>
    <source>
        <strain evidence="3">DJ126</strain>
    </source>
</reference>
<evidence type="ECO:0000259" key="2">
    <source>
        <dbReference type="Pfam" id="PF00534"/>
    </source>
</evidence>
<dbReference type="Gene3D" id="3.40.50.2000">
    <property type="entry name" value="Glycogen Phosphorylase B"/>
    <property type="match status" value="1"/>
</dbReference>
<organism evidence="3 4">
    <name type="scientific">Clostridium beijerinckii</name>
    <name type="common">Clostridium MP</name>
    <dbReference type="NCBI Taxonomy" id="1520"/>
    <lineage>
        <taxon>Bacteria</taxon>
        <taxon>Bacillati</taxon>
        <taxon>Bacillota</taxon>
        <taxon>Clostridia</taxon>
        <taxon>Eubacteriales</taxon>
        <taxon>Clostridiaceae</taxon>
        <taxon>Clostridium</taxon>
    </lineage>
</organism>
<dbReference type="PANTHER" id="PTHR46401:SF2">
    <property type="entry name" value="GLYCOSYLTRANSFERASE WBBK-RELATED"/>
    <property type="match status" value="1"/>
</dbReference>
<dbReference type="AlphaFoldDB" id="A0A9Q5GGM5"/>
<dbReference type="InterPro" id="IPR001296">
    <property type="entry name" value="Glyco_trans_1"/>
</dbReference>